<feature type="binding site" evidence="14">
    <location>
        <position position="157"/>
    </location>
    <ligand>
        <name>NAD(+)</name>
        <dbReference type="ChEBI" id="CHEBI:57540"/>
    </ligand>
</feature>
<keyword evidence="18" id="KW-1185">Reference proteome</keyword>
<evidence type="ECO:0000256" key="11">
    <source>
        <dbReference type="ARBA" id="ARBA00023204"/>
    </source>
</evidence>
<keyword evidence="11 14" id="KW-0234">DNA repair</keyword>
<dbReference type="GO" id="GO:0003911">
    <property type="term" value="F:DNA ligase (NAD+) activity"/>
    <property type="evidence" value="ECO:0007669"/>
    <property type="project" value="UniProtKB-UniRule"/>
</dbReference>
<dbReference type="InterPro" id="IPR036420">
    <property type="entry name" value="BRCT_dom_sf"/>
</dbReference>
<evidence type="ECO:0000256" key="10">
    <source>
        <dbReference type="ARBA" id="ARBA00023027"/>
    </source>
</evidence>
<evidence type="ECO:0000256" key="6">
    <source>
        <dbReference type="ARBA" id="ARBA00022723"/>
    </source>
</evidence>
<dbReference type="GO" id="GO:0046872">
    <property type="term" value="F:metal ion binding"/>
    <property type="evidence" value="ECO:0007669"/>
    <property type="project" value="UniProtKB-KW"/>
</dbReference>
<dbReference type="Gene3D" id="2.40.50.140">
    <property type="entry name" value="Nucleic acid-binding proteins"/>
    <property type="match status" value="1"/>
</dbReference>
<evidence type="ECO:0000256" key="2">
    <source>
        <dbReference type="ARBA" id="ARBA00012722"/>
    </source>
</evidence>
<evidence type="ECO:0000256" key="4">
    <source>
        <dbReference type="ARBA" id="ARBA00022598"/>
    </source>
</evidence>
<dbReference type="Gene3D" id="1.10.287.610">
    <property type="entry name" value="Helix hairpin bin"/>
    <property type="match status" value="1"/>
</dbReference>
<evidence type="ECO:0000313" key="17">
    <source>
        <dbReference type="EMBL" id="BCG48040.1"/>
    </source>
</evidence>
<feature type="binding site" evidence="14">
    <location>
        <begin position="51"/>
        <end position="55"/>
    </location>
    <ligand>
        <name>NAD(+)</name>
        <dbReference type="ChEBI" id="CHEBI:57540"/>
    </ligand>
</feature>
<protein>
    <recommendedName>
        <fullName evidence="3 14">DNA ligase</fullName>
        <ecNumber evidence="2 14">6.5.1.2</ecNumber>
    </recommendedName>
    <alternativeName>
        <fullName evidence="14">Polydeoxyribonucleotide synthase [NAD(+)]</fullName>
    </alternativeName>
</protein>
<sequence length="685" mass="76484">MGRPHSKEIKDRKRFTEMDKTAAAERIKWLASEIERHNRLYYEQDMPEITDAEYDALFRELKELEASYPDLALPDSPTGRVGGRPVAKFAQVRHTTPMLSLENAFSEQDIVEFDDRVKRFLGLSSTAEIGYVCEPKMDGVAVELVYRDGLLAIGSTRGDGLVGEEVTQNLKTIKDIPLRLQTEEPPELLTVRGEVYLPLEPFRKFNQEREEAGEPPFANPRNAAAGSLRQLDSKITAKRPLSIFCYAPGEVDGVAFESQSHFLGTIPAWRIPVNPLTRLVPGVQGVLDYYHEMMEQRDDLPYEIDGVVVKVDQFSLQRDLGEKSRSPRWAIAWKFPPRQATTVVNDIVPQVGRTGVITPVAHLEPVNVSGVMVSRATLHNWEEMERKDIRRGDTVVVERAGDVIPAVVQVLVEKRQGRETLLPVPEACPVCGGEVVRIPGEVAVRCVGLNCPAQLLERVKHFAARRAMDIDGLGEKFIEQLLNLKLIRNVADIYRLTEDDFMQFERMGKKLAENLLNSIAASKERELSRLIFALGVRHVGEHTAKLLASAFGSLENLAAASEEELTSIREVGPQVAASIADFFKSEENLEVLRELKEHGVNPKAEEKRVGGRFTGKTFVFTGALEKFTRDEAKKRVELEGGHAAGSVSKKTDYVVAGAEAGSKLEKAQQLGVRVLSEDEFLELMR</sequence>
<feature type="binding site" evidence="14">
    <location>
        <position position="334"/>
    </location>
    <ligand>
        <name>NAD(+)</name>
        <dbReference type="ChEBI" id="CHEBI:57540"/>
    </ligand>
</feature>
<comment type="catalytic activity">
    <reaction evidence="12 14 15">
        <text>NAD(+) + (deoxyribonucleotide)n-3'-hydroxyl + 5'-phospho-(deoxyribonucleotide)m = (deoxyribonucleotide)n+m + AMP + beta-nicotinamide D-nucleotide.</text>
        <dbReference type="EC" id="6.5.1.2"/>
    </reaction>
</comment>
<feature type="binding site" evidence="14">
    <location>
        <position position="451"/>
    </location>
    <ligand>
        <name>Zn(2+)</name>
        <dbReference type="ChEBI" id="CHEBI:29105"/>
    </ligand>
</feature>
<evidence type="ECO:0000259" key="16">
    <source>
        <dbReference type="PROSITE" id="PS50172"/>
    </source>
</evidence>
<keyword evidence="10 14" id="KW-0520">NAD</keyword>
<dbReference type="GO" id="GO:0005829">
    <property type="term" value="C:cytosol"/>
    <property type="evidence" value="ECO:0007669"/>
    <property type="project" value="TreeGrafter"/>
</dbReference>
<dbReference type="AlphaFoldDB" id="A0A6S6M347"/>
<reference evidence="17 18" key="1">
    <citation type="submission" date="2020-06" db="EMBL/GenBank/DDBJ databases">
        <title>Interaction of electrochemicaly active bacteria, Geobacter bremensis R4 on different carbon anode.</title>
        <authorList>
            <person name="Meng L."/>
            <person name="Yoshida N."/>
        </authorList>
    </citation>
    <scope>NUCLEOTIDE SEQUENCE [LARGE SCALE GENOMIC DNA]</scope>
    <source>
        <strain evidence="17 18">R4</strain>
    </source>
</reference>
<dbReference type="Gene3D" id="3.30.470.30">
    <property type="entry name" value="DNA ligase/mRNA capping enzyme"/>
    <property type="match status" value="1"/>
</dbReference>
<dbReference type="InterPro" id="IPR013839">
    <property type="entry name" value="DNAligase_adenylation"/>
</dbReference>
<gene>
    <name evidence="14 17" type="primary">ligA</name>
    <name evidence="17" type="ORF">GEOBRER4_27900</name>
</gene>
<dbReference type="Pfam" id="PF01653">
    <property type="entry name" value="DNA_ligase_aden"/>
    <property type="match status" value="1"/>
</dbReference>
<evidence type="ECO:0000256" key="5">
    <source>
        <dbReference type="ARBA" id="ARBA00022705"/>
    </source>
</evidence>
<feature type="binding site" evidence="14">
    <location>
        <position position="194"/>
    </location>
    <ligand>
        <name>NAD(+)</name>
        <dbReference type="ChEBI" id="CHEBI:57540"/>
    </ligand>
</feature>
<comment type="similarity">
    <text evidence="13 14">Belongs to the NAD-dependent DNA ligase family. LigA subfamily.</text>
</comment>
<dbReference type="SMART" id="SM00292">
    <property type="entry name" value="BRCT"/>
    <property type="match status" value="1"/>
</dbReference>
<dbReference type="EC" id="6.5.1.2" evidence="2 14"/>
<dbReference type="InterPro" id="IPR013840">
    <property type="entry name" value="DNAligase_N"/>
</dbReference>
<dbReference type="FunFam" id="1.10.150.20:FF:000006">
    <property type="entry name" value="DNA ligase"/>
    <property type="match status" value="1"/>
</dbReference>
<dbReference type="PROSITE" id="PS50172">
    <property type="entry name" value="BRCT"/>
    <property type="match status" value="1"/>
</dbReference>
<dbReference type="Gene3D" id="3.40.50.10190">
    <property type="entry name" value="BRCT domain"/>
    <property type="match status" value="1"/>
</dbReference>
<feature type="binding site" evidence="14">
    <location>
        <position position="428"/>
    </location>
    <ligand>
        <name>Zn(2+)</name>
        <dbReference type="ChEBI" id="CHEBI:29105"/>
    </ligand>
</feature>
<feature type="binding site" evidence="14">
    <location>
        <position position="446"/>
    </location>
    <ligand>
        <name>Zn(2+)</name>
        <dbReference type="ChEBI" id="CHEBI:29105"/>
    </ligand>
</feature>
<evidence type="ECO:0000256" key="9">
    <source>
        <dbReference type="ARBA" id="ARBA00022842"/>
    </source>
</evidence>
<dbReference type="HAMAP" id="MF_01588">
    <property type="entry name" value="DNA_ligase_A"/>
    <property type="match status" value="1"/>
</dbReference>
<dbReference type="SUPFAM" id="SSF47781">
    <property type="entry name" value="RuvA domain 2-like"/>
    <property type="match status" value="1"/>
</dbReference>
<dbReference type="PANTHER" id="PTHR23389:SF9">
    <property type="entry name" value="DNA LIGASE"/>
    <property type="match status" value="1"/>
</dbReference>
<dbReference type="PROSITE" id="PS01056">
    <property type="entry name" value="DNA_LIGASE_N2"/>
    <property type="match status" value="1"/>
</dbReference>
<dbReference type="NCBIfam" id="TIGR00575">
    <property type="entry name" value="dnlj"/>
    <property type="match status" value="1"/>
</dbReference>
<dbReference type="SMART" id="SM00278">
    <property type="entry name" value="HhH1"/>
    <property type="match status" value="4"/>
</dbReference>
<feature type="domain" description="BRCT" evidence="16">
    <location>
        <begin position="608"/>
        <end position="685"/>
    </location>
</feature>
<evidence type="ECO:0000256" key="14">
    <source>
        <dbReference type="HAMAP-Rule" id="MF_01588"/>
    </source>
</evidence>
<dbReference type="GO" id="GO:0003677">
    <property type="term" value="F:DNA binding"/>
    <property type="evidence" value="ECO:0007669"/>
    <property type="project" value="InterPro"/>
</dbReference>
<dbReference type="CDD" id="cd17748">
    <property type="entry name" value="BRCT_DNA_ligase_like"/>
    <property type="match status" value="1"/>
</dbReference>
<dbReference type="SMART" id="SM00532">
    <property type="entry name" value="LIGANc"/>
    <property type="match status" value="1"/>
</dbReference>
<keyword evidence="14" id="KW-0464">Manganese</keyword>
<dbReference type="InterPro" id="IPR004150">
    <property type="entry name" value="NAD_DNA_ligase_OB"/>
</dbReference>
<keyword evidence="6 14" id="KW-0479">Metal-binding</keyword>
<keyword evidence="9 14" id="KW-0460">Magnesium</keyword>
<comment type="function">
    <text evidence="1 14">DNA ligase that catalyzes the formation of phosphodiester linkages between 5'-phosphoryl and 3'-hydroxyl groups in double-stranded DNA using NAD as a coenzyme and as the energy source for the reaction. It is essential for DNA replication and repair of damaged DNA.</text>
</comment>
<evidence type="ECO:0000256" key="12">
    <source>
        <dbReference type="ARBA" id="ARBA00034005"/>
    </source>
</evidence>
<dbReference type="FunFam" id="3.40.50.10190:FF:000054">
    <property type="entry name" value="DNA ligase"/>
    <property type="match status" value="1"/>
</dbReference>
<dbReference type="NCBIfam" id="NF005932">
    <property type="entry name" value="PRK07956.1"/>
    <property type="match status" value="1"/>
</dbReference>
<comment type="cofactor">
    <cofactor evidence="14">
        <name>Mg(2+)</name>
        <dbReference type="ChEBI" id="CHEBI:18420"/>
    </cofactor>
    <cofactor evidence="14">
        <name>Mn(2+)</name>
        <dbReference type="ChEBI" id="CHEBI:29035"/>
    </cofactor>
</comment>
<feature type="binding site" evidence="14">
    <location>
        <begin position="100"/>
        <end position="101"/>
    </location>
    <ligand>
        <name>NAD(+)</name>
        <dbReference type="ChEBI" id="CHEBI:57540"/>
    </ligand>
</feature>
<feature type="binding site" evidence="14">
    <location>
        <position position="134"/>
    </location>
    <ligand>
        <name>NAD(+)</name>
        <dbReference type="ChEBI" id="CHEBI:57540"/>
    </ligand>
</feature>
<dbReference type="Pfam" id="PF00533">
    <property type="entry name" value="BRCT"/>
    <property type="match status" value="1"/>
</dbReference>
<dbReference type="Pfam" id="PF03120">
    <property type="entry name" value="OB_DNA_ligase"/>
    <property type="match status" value="1"/>
</dbReference>
<evidence type="ECO:0000256" key="7">
    <source>
        <dbReference type="ARBA" id="ARBA00022763"/>
    </source>
</evidence>
<dbReference type="PANTHER" id="PTHR23389">
    <property type="entry name" value="CHROMOSOME TRANSMISSION FIDELITY FACTOR 18"/>
    <property type="match status" value="1"/>
</dbReference>
<dbReference type="InterPro" id="IPR003583">
    <property type="entry name" value="Hlx-hairpin-Hlx_DNA-bd_motif"/>
</dbReference>
<dbReference type="SUPFAM" id="SSF56091">
    <property type="entry name" value="DNA ligase/mRNA capping enzyme, catalytic domain"/>
    <property type="match status" value="1"/>
</dbReference>
<feature type="active site" description="N6-AMP-lysine intermediate" evidence="14">
    <location>
        <position position="136"/>
    </location>
</feature>
<accession>A0A6S6M347</accession>
<dbReference type="InterPro" id="IPR001357">
    <property type="entry name" value="BRCT_dom"/>
</dbReference>
<dbReference type="FunFam" id="1.10.150.20:FF:000007">
    <property type="entry name" value="DNA ligase"/>
    <property type="match status" value="1"/>
</dbReference>
<dbReference type="KEGG" id="gbn:GEOBRER4_27900"/>
<dbReference type="InterPro" id="IPR012340">
    <property type="entry name" value="NA-bd_OB-fold"/>
</dbReference>
<dbReference type="InterPro" id="IPR001679">
    <property type="entry name" value="DNA_ligase"/>
</dbReference>
<evidence type="ECO:0000256" key="8">
    <source>
        <dbReference type="ARBA" id="ARBA00022833"/>
    </source>
</evidence>
<dbReference type="Gene3D" id="6.20.10.30">
    <property type="match status" value="1"/>
</dbReference>
<dbReference type="FunFam" id="3.30.470.30:FF:000001">
    <property type="entry name" value="DNA ligase"/>
    <property type="match status" value="1"/>
</dbReference>
<dbReference type="Pfam" id="PF12826">
    <property type="entry name" value="HHH_2"/>
    <property type="match status" value="1"/>
</dbReference>
<organism evidence="17 18">
    <name type="scientific">Citrifermentans bremense</name>
    <dbReference type="NCBI Taxonomy" id="60035"/>
    <lineage>
        <taxon>Bacteria</taxon>
        <taxon>Pseudomonadati</taxon>
        <taxon>Thermodesulfobacteriota</taxon>
        <taxon>Desulfuromonadia</taxon>
        <taxon>Geobacterales</taxon>
        <taxon>Geobacteraceae</taxon>
        <taxon>Citrifermentans</taxon>
    </lineage>
</organism>
<dbReference type="FunFam" id="2.40.50.140:FF:000012">
    <property type="entry name" value="DNA ligase"/>
    <property type="match status" value="1"/>
</dbReference>
<dbReference type="PIRSF" id="PIRSF001604">
    <property type="entry name" value="LigA"/>
    <property type="match status" value="1"/>
</dbReference>
<dbReference type="Pfam" id="PF14520">
    <property type="entry name" value="HHH_5"/>
    <property type="match status" value="1"/>
</dbReference>
<evidence type="ECO:0000256" key="3">
    <source>
        <dbReference type="ARBA" id="ARBA00013308"/>
    </source>
</evidence>
<dbReference type="InterPro" id="IPR010994">
    <property type="entry name" value="RuvA_2-like"/>
</dbReference>
<evidence type="ECO:0000256" key="15">
    <source>
        <dbReference type="RuleBase" id="RU000618"/>
    </source>
</evidence>
<keyword evidence="4 14" id="KW-0436">Ligase</keyword>
<feature type="binding site" evidence="14">
    <location>
        <position position="431"/>
    </location>
    <ligand>
        <name>Zn(2+)</name>
        <dbReference type="ChEBI" id="CHEBI:29105"/>
    </ligand>
</feature>
<evidence type="ECO:0000256" key="1">
    <source>
        <dbReference type="ARBA" id="ARBA00004067"/>
    </source>
</evidence>
<dbReference type="InterPro" id="IPR018239">
    <property type="entry name" value="DNA_ligase_AS"/>
</dbReference>
<proteinExistence type="inferred from homology"/>
<evidence type="ECO:0000256" key="13">
    <source>
        <dbReference type="ARBA" id="ARBA00060881"/>
    </source>
</evidence>
<dbReference type="SUPFAM" id="SSF50249">
    <property type="entry name" value="Nucleic acid-binding proteins"/>
    <property type="match status" value="1"/>
</dbReference>
<feature type="binding site" evidence="14">
    <location>
        <position position="310"/>
    </location>
    <ligand>
        <name>NAD(+)</name>
        <dbReference type="ChEBI" id="CHEBI:57540"/>
    </ligand>
</feature>
<dbReference type="GO" id="GO:0006260">
    <property type="term" value="P:DNA replication"/>
    <property type="evidence" value="ECO:0007669"/>
    <property type="project" value="UniProtKB-KW"/>
</dbReference>
<keyword evidence="8 14" id="KW-0862">Zinc</keyword>
<dbReference type="Proteomes" id="UP000515472">
    <property type="component" value="Chromosome"/>
</dbReference>
<dbReference type="InterPro" id="IPR004149">
    <property type="entry name" value="Znf_DNAligase_C4"/>
</dbReference>
<dbReference type="PROSITE" id="PS01055">
    <property type="entry name" value="DNA_LIGASE_N1"/>
    <property type="match status" value="1"/>
</dbReference>
<evidence type="ECO:0000313" key="18">
    <source>
        <dbReference type="Proteomes" id="UP000515472"/>
    </source>
</evidence>
<keyword evidence="5 14" id="KW-0235">DNA replication</keyword>
<dbReference type="GO" id="GO:0006281">
    <property type="term" value="P:DNA repair"/>
    <property type="evidence" value="ECO:0007669"/>
    <property type="project" value="UniProtKB-KW"/>
</dbReference>
<name>A0A6S6M347_9BACT</name>
<dbReference type="SUPFAM" id="SSF52113">
    <property type="entry name" value="BRCT domain"/>
    <property type="match status" value="1"/>
</dbReference>
<dbReference type="Pfam" id="PF03119">
    <property type="entry name" value="DNA_ligase_ZBD"/>
    <property type="match status" value="1"/>
</dbReference>
<dbReference type="CDD" id="cd00114">
    <property type="entry name" value="LIGANc"/>
    <property type="match status" value="1"/>
</dbReference>
<dbReference type="InterPro" id="IPR041663">
    <property type="entry name" value="DisA/LigA_HHH"/>
</dbReference>
<dbReference type="InterPro" id="IPR033136">
    <property type="entry name" value="DNA_ligase_CS"/>
</dbReference>
<dbReference type="EMBL" id="AP023213">
    <property type="protein sequence ID" value="BCG48040.1"/>
    <property type="molecule type" value="Genomic_DNA"/>
</dbReference>
<keyword evidence="7 14" id="KW-0227">DNA damage</keyword>
<dbReference type="Gene3D" id="1.10.150.20">
    <property type="entry name" value="5' to 3' exonuclease, C-terminal subdomain"/>
    <property type="match status" value="2"/>
</dbReference>